<feature type="region of interest" description="Disordered" evidence="1">
    <location>
        <begin position="1"/>
        <end position="42"/>
    </location>
</feature>
<accession>A0A698XLC0</accession>
<organism evidence="2 3">
    <name type="scientific">Talaromyces pinophilus</name>
    <name type="common">Penicillium pinophilum</name>
    <dbReference type="NCBI Taxonomy" id="128442"/>
    <lineage>
        <taxon>Eukaryota</taxon>
        <taxon>Fungi</taxon>
        <taxon>Dikarya</taxon>
        <taxon>Ascomycota</taxon>
        <taxon>Pezizomycotina</taxon>
        <taxon>Eurotiomycetes</taxon>
        <taxon>Eurotiomycetidae</taxon>
        <taxon>Eurotiales</taxon>
        <taxon>Trichocomaceae</taxon>
        <taxon>Talaromyces</taxon>
        <taxon>Talaromyces sect. Talaromyces</taxon>
    </lineage>
</organism>
<keyword evidence="3" id="KW-1185">Reference proteome</keyword>
<protein>
    <submittedName>
        <fullName evidence="2">Uncharacterized protein</fullName>
    </submittedName>
</protein>
<feature type="compositionally biased region" description="Polar residues" evidence="1">
    <location>
        <begin position="1"/>
        <end position="17"/>
    </location>
</feature>
<name>A0A698XLC0_TALPI</name>
<proteinExistence type="predicted"/>
<evidence type="ECO:0000256" key="1">
    <source>
        <dbReference type="SAM" id="MobiDB-lite"/>
    </source>
</evidence>
<dbReference type="EMBL" id="DF933809">
    <property type="protein sequence ID" value="GAM33737.1"/>
    <property type="molecule type" value="Genomic_DNA"/>
</dbReference>
<reference evidence="3" key="1">
    <citation type="journal article" date="2015" name="Genome Announc.">
        <title>Draft genome sequence of Talaromyces cellulolyticus strain Y-94, a source of lignocellulosic biomass-degrading enzymes.</title>
        <authorList>
            <person name="Fujii T."/>
            <person name="Koike H."/>
            <person name="Sawayama S."/>
            <person name="Yano S."/>
            <person name="Inoue H."/>
        </authorList>
    </citation>
    <scope>NUCLEOTIDE SEQUENCE [LARGE SCALE GENOMIC DNA]</scope>
    <source>
        <strain evidence="3">Y-94</strain>
    </source>
</reference>
<feature type="compositionally biased region" description="Polar residues" evidence="1">
    <location>
        <begin position="25"/>
        <end position="36"/>
    </location>
</feature>
<evidence type="ECO:0000313" key="3">
    <source>
        <dbReference type="Proteomes" id="UP000053095"/>
    </source>
</evidence>
<dbReference type="AlphaFoldDB" id="A0A698XLC0"/>
<evidence type="ECO:0000313" key="2">
    <source>
        <dbReference type="EMBL" id="GAM33737.1"/>
    </source>
</evidence>
<sequence>MSSSSQHKNYDPTQSMANPGMNYWVRSNSPTQSTRRNAAGRGLFSGLQDTKHYNVDGGWAGRHVVDEDRHENNGSLFGWFSGFFSGSK</sequence>
<dbReference type="Proteomes" id="UP000053095">
    <property type="component" value="Unassembled WGS sequence"/>
</dbReference>
<gene>
    <name evidence="2" type="ORF">TCE0_013f00858</name>
</gene>